<reference evidence="1" key="1">
    <citation type="submission" date="2021-01" db="EMBL/GenBank/DDBJ databases">
        <authorList>
            <consortium name="Genoscope - CEA"/>
            <person name="William W."/>
        </authorList>
    </citation>
    <scope>NUCLEOTIDE SEQUENCE</scope>
</reference>
<organism evidence="1">
    <name type="scientific">Brassica napus</name>
    <name type="common">Rape</name>
    <dbReference type="NCBI Taxonomy" id="3708"/>
    <lineage>
        <taxon>Eukaryota</taxon>
        <taxon>Viridiplantae</taxon>
        <taxon>Streptophyta</taxon>
        <taxon>Embryophyta</taxon>
        <taxon>Tracheophyta</taxon>
        <taxon>Spermatophyta</taxon>
        <taxon>Magnoliopsida</taxon>
        <taxon>eudicotyledons</taxon>
        <taxon>Gunneridae</taxon>
        <taxon>Pentapetalae</taxon>
        <taxon>rosids</taxon>
        <taxon>malvids</taxon>
        <taxon>Brassicales</taxon>
        <taxon>Brassicaceae</taxon>
        <taxon>Brassiceae</taxon>
        <taxon>Brassica</taxon>
    </lineage>
</organism>
<proteinExistence type="predicted"/>
<dbReference type="EMBL" id="HG994373">
    <property type="protein sequence ID" value="CAF1789649.1"/>
    <property type="molecule type" value="Genomic_DNA"/>
</dbReference>
<evidence type="ECO:0000313" key="1">
    <source>
        <dbReference type="EMBL" id="CAF1789649.1"/>
    </source>
</evidence>
<protein>
    <submittedName>
        <fullName evidence="1">(rape) hypothetical protein</fullName>
    </submittedName>
</protein>
<dbReference type="Proteomes" id="UP001295469">
    <property type="component" value="Chromosome C09"/>
</dbReference>
<gene>
    <name evidence="1" type="ORF">DARMORV10_C09P70500.1</name>
</gene>
<dbReference type="AlphaFoldDB" id="A0A816JCS9"/>
<name>A0A816JCS9_BRANA</name>
<sequence>MFRLILTGSGSYRISLIDLYISTTLTHVVYKTSRVLVVFYFVCNKLIT</sequence>
<accession>A0A816JCS9</accession>